<evidence type="ECO:0000256" key="2">
    <source>
        <dbReference type="ARBA" id="ARBA00022792"/>
    </source>
</evidence>
<dbReference type="OrthoDB" id="270318at2759"/>
<evidence type="ECO:0000256" key="5">
    <source>
        <dbReference type="ARBA" id="ARBA00023136"/>
    </source>
</evidence>
<evidence type="ECO:0000256" key="3">
    <source>
        <dbReference type="ARBA" id="ARBA00022946"/>
    </source>
</evidence>
<dbReference type="InterPro" id="IPR002060">
    <property type="entry name" value="Squ/phyt_synthse"/>
</dbReference>
<keyword evidence="3" id="KW-0809">Transit peptide</keyword>
<keyword evidence="4" id="KW-0496">Mitochondrion</keyword>
<evidence type="ECO:0000256" key="4">
    <source>
        <dbReference type="ARBA" id="ARBA00023128"/>
    </source>
</evidence>
<comment type="similarity">
    <text evidence="6">Belongs to the NDUFAF6 family.</text>
</comment>
<sequence length="418" mass="46228">MFSKPPIACLRCVSRRLKIHPTHSPSKNLYQTGRPFSVSATHLSSDPKAQTRAEFESSHKYCLDLLRQVAFVTSAFLGKYDRPSYTLSTFIPRHTLSFYLALRALNISLSMIPDTTSTPTIGLMRLQFWRDTITRTLAGKPPKEPIAILLASALSELDTRTGGQARISKGWFMRMINSREQYLTNTPYTTLSALESYAENTYSTLLYLTLSAMPLTSVTADHLASHIGKAAGISTVLRGIPLIAFPPPPNHHSNQSGLGGAGAGSGSRAGAITLPLDVMAETGLKEEDVFRHGAEAPGLRDAVFTVATRASDHLITARQMLKNLRAGQDVGHDFEHEGEEGHEYHNHSNGSNGSDISTSSVQLEEVERAFGVLMPAISTSLWLDRLQAVDFDIFKPELRTSDWRLPWKAYWANRRRTF</sequence>
<keyword evidence="9" id="KW-1185">Reference proteome</keyword>
<evidence type="ECO:0000313" key="9">
    <source>
        <dbReference type="Proteomes" id="UP000224080"/>
    </source>
</evidence>
<evidence type="ECO:0008006" key="10">
    <source>
        <dbReference type="Google" id="ProtNLM"/>
    </source>
</evidence>
<dbReference type="EMBL" id="PDNC01000037">
    <property type="protein sequence ID" value="PGH04583.1"/>
    <property type="molecule type" value="Genomic_DNA"/>
</dbReference>
<dbReference type="PANTHER" id="PTHR21181">
    <property type="match status" value="1"/>
</dbReference>
<name>A0A2B7X732_9EURO</name>
<feature type="compositionally biased region" description="Polar residues" evidence="7">
    <location>
        <begin position="348"/>
        <end position="358"/>
    </location>
</feature>
<proteinExistence type="inferred from homology"/>
<dbReference type="GO" id="GO:0005743">
    <property type="term" value="C:mitochondrial inner membrane"/>
    <property type="evidence" value="ECO:0007669"/>
    <property type="project" value="UniProtKB-SubCell"/>
</dbReference>
<dbReference type="STRING" id="2060905.A0A2B7X732"/>
<evidence type="ECO:0000256" key="6">
    <source>
        <dbReference type="ARBA" id="ARBA00038273"/>
    </source>
</evidence>
<evidence type="ECO:0000256" key="1">
    <source>
        <dbReference type="ARBA" id="ARBA00004273"/>
    </source>
</evidence>
<dbReference type="PANTHER" id="PTHR21181:SF13">
    <property type="entry name" value="NADH DEHYDROGENASE (UBIQUINONE) COMPLEX I, ASSEMBLY FACTOR 6"/>
    <property type="match status" value="1"/>
</dbReference>
<protein>
    <recommendedName>
        <fullName evidence="10">Squalene/phytoene synthase</fullName>
    </recommendedName>
</protein>
<dbReference type="InterPro" id="IPR008949">
    <property type="entry name" value="Isoprenoid_synthase_dom_sf"/>
</dbReference>
<dbReference type="SUPFAM" id="SSF48576">
    <property type="entry name" value="Terpenoid synthases"/>
    <property type="match status" value="1"/>
</dbReference>
<dbReference type="Proteomes" id="UP000224080">
    <property type="component" value="Unassembled WGS sequence"/>
</dbReference>
<dbReference type="AlphaFoldDB" id="A0A2B7X732"/>
<keyword evidence="5" id="KW-0472">Membrane</keyword>
<dbReference type="Pfam" id="PF00494">
    <property type="entry name" value="SQS_PSY"/>
    <property type="match status" value="2"/>
</dbReference>
<evidence type="ECO:0000313" key="8">
    <source>
        <dbReference type="EMBL" id="PGH04583.1"/>
    </source>
</evidence>
<keyword evidence="2" id="KW-0999">Mitochondrion inner membrane</keyword>
<feature type="compositionally biased region" description="Basic and acidic residues" evidence="7">
    <location>
        <begin position="333"/>
        <end position="346"/>
    </location>
</feature>
<comment type="caution">
    <text evidence="8">The sequence shown here is derived from an EMBL/GenBank/DDBJ whole genome shotgun (WGS) entry which is preliminary data.</text>
</comment>
<gene>
    <name evidence="8" type="ORF">GX51_03416</name>
</gene>
<dbReference type="Gene3D" id="1.10.600.10">
    <property type="entry name" value="Farnesyl Diphosphate Synthase"/>
    <property type="match status" value="1"/>
</dbReference>
<feature type="region of interest" description="Disordered" evidence="7">
    <location>
        <begin position="333"/>
        <end position="358"/>
    </location>
</feature>
<reference evidence="8 9" key="1">
    <citation type="submission" date="2017-10" db="EMBL/GenBank/DDBJ databases">
        <title>Comparative genomics in systemic dimorphic fungi from Ajellomycetaceae.</title>
        <authorList>
            <person name="Munoz J.F."/>
            <person name="Mcewen J.G."/>
            <person name="Clay O.K."/>
            <person name="Cuomo C.A."/>
        </authorList>
    </citation>
    <scope>NUCLEOTIDE SEQUENCE [LARGE SCALE GENOMIC DNA]</scope>
    <source>
        <strain evidence="8 9">UAMH130</strain>
    </source>
</reference>
<organism evidence="8 9">
    <name type="scientific">Blastomyces parvus</name>
    <dbReference type="NCBI Taxonomy" id="2060905"/>
    <lineage>
        <taxon>Eukaryota</taxon>
        <taxon>Fungi</taxon>
        <taxon>Dikarya</taxon>
        <taxon>Ascomycota</taxon>
        <taxon>Pezizomycotina</taxon>
        <taxon>Eurotiomycetes</taxon>
        <taxon>Eurotiomycetidae</taxon>
        <taxon>Onygenales</taxon>
        <taxon>Ajellomycetaceae</taxon>
        <taxon>Blastomyces</taxon>
    </lineage>
</organism>
<evidence type="ECO:0000256" key="7">
    <source>
        <dbReference type="SAM" id="MobiDB-lite"/>
    </source>
</evidence>
<comment type="subcellular location">
    <subcellularLocation>
        <location evidence="1">Mitochondrion inner membrane</location>
    </subcellularLocation>
</comment>
<accession>A0A2B7X732</accession>
<dbReference type="GO" id="GO:0032981">
    <property type="term" value="P:mitochondrial respiratory chain complex I assembly"/>
    <property type="evidence" value="ECO:0007669"/>
    <property type="project" value="TreeGrafter"/>
</dbReference>